<reference evidence="2 3" key="1">
    <citation type="journal article" date="2019" name="Nat. Ecol. Evol.">
        <title>Megaphylogeny resolves global patterns of mushroom evolution.</title>
        <authorList>
            <person name="Varga T."/>
            <person name="Krizsan K."/>
            <person name="Foldi C."/>
            <person name="Dima B."/>
            <person name="Sanchez-Garcia M."/>
            <person name="Sanchez-Ramirez S."/>
            <person name="Szollosi G.J."/>
            <person name="Szarkandi J.G."/>
            <person name="Papp V."/>
            <person name="Albert L."/>
            <person name="Andreopoulos W."/>
            <person name="Angelini C."/>
            <person name="Antonin V."/>
            <person name="Barry K.W."/>
            <person name="Bougher N.L."/>
            <person name="Buchanan P."/>
            <person name="Buyck B."/>
            <person name="Bense V."/>
            <person name="Catcheside P."/>
            <person name="Chovatia M."/>
            <person name="Cooper J."/>
            <person name="Damon W."/>
            <person name="Desjardin D."/>
            <person name="Finy P."/>
            <person name="Geml J."/>
            <person name="Haridas S."/>
            <person name="Hughes K."/>
            <person name="Justo A."/>
            <person name="Karasinski D."/>
            <person name="Kautmanova I."/>
            <person name="Kiss B."/>
            <person name="Kocsube S."/>
            <person name="Kotiranta H."/>
            <person name="LaButti K.M."/>
            <person name="Lechner B.E."/>
            <person name="Liimatainen K."/>
            <person name="Lipzen A."/>
            <person name="Lukacs Z."/>
            <person name="Mihaltcheva S."/>
            <person name="Morgado L.N."/>
            <person name="Niskanen T."/>
            <person name="Noordeloos M.E."/>
            <person name="Ohm R.A."/>
            <person name="Ortiz-Santana B."/>
            <person name="Ovrebo C."/>
            <person name="Racz N."/>
            <person name="Riley R."/>
            <person name="Savchenko A."/>
            <person name="Shiryaev A."/>
            <person name="Soop K."/>
            <person name="Spirin V."/>
            <person name="Szebenyi C."/>
            <person name="Tomsovsky M."/>
            <person name="Tulloss R.E."/>
            <person name="Uehling J."/>
            <person name="Grigoriev I.V."/>
            <person name="Vagvolgyi C."/>
            <person name="Papp T."/>
            <person name="Martin F.M."/>
            <person name="Miettinen O."/>
            <person name="Hibbett D.S."/>
            <person name="Nagy L.G."/>
        </authorList>
    </citation>
    <scope>NUCLEOTIDE SEQUENCE [LARGE SCALE GENOMIC DNA]</scope>
    <source>
        <strain evidence="2 3">CBS 166.37</strain>
    </source>
</reference>
<feature type="domain" description="F-box" evidence="1">
    <location>
        <begin position="20"/>
        <end position="74"/>
    </location>
</feature>
<dbReference type="Gene3D" id="1.20.1280.50">
    <property type="match status" value="1"/>
</dbReference>
<dbReference type="InterPro" id="IPR001810">
    <property type="entry name" value="F-box_dom"/>
</dbReference>
<evidence type="ECO:0000313" key="2">
    <source>
        <dbReference type="EMBL" id="TFK34424.1"/>
    </source>
</evidence>
<sequence length="460" mass="53305">MARSTSDSPLPEVTRNINEALPPEILSNIFIFCLPFNELCSPTLQTAPLLVGQVCRHWRRIAGKCPQLWSSVSFTFPRRGTKRSLIRFGRWIRRSKSLPLSVHFDAIYSGAVDVDEFLNTVVIPNTHRFRHIALSFRSGGILLSRLSDMHSSEFPILESISLCDNEPLFDKSVVDNSALTPWSIFTGPPPPLLKIFQNKGLPFRLDEMNLPWNQMQELKLDQAQLTITEFFSLFEKCPMLQFLFVGYIHGEQNTCLTTPEHLRWREPLKSTQPLSTDIYILSIYTLNFLPHEDNFTNDERWEWSSRKFRGFMVASRCKLQSLSIDYPPNDFLRLLTRHGQSITELSFGPGWNARIIDKFLKRMSAMYDPTIVPNLTHFAFKGYNHSDELLLALIKSRFYYSIDSVVNLKSVSVDYTFTENGIPKEIEKQYDLLFYDDLEVDIIDDEDRGEWEDTEDEDIC</sequence>
<evidence type="ECO:0000259" key="1">
    <source>
        <dbReference type="Pfam" id="PF12937"/>
    </source>
</evidence>
<gene>
    <name evidence="2" type="ORF">BDQ12DRAFT_726834</name>
</gene>
<evidence type="ECO:0000313" key="3">
    <source>
        <dbReference type="Proteomes" id="UP000308652"/>
    </source>
</evidence>
<dbReference type="Pfam" id="PF12937">
    <property type="entry name" value="F-box-like"/>
    <property type="match status" value="1"/>
</dbReference>
<protein>
    <recommendedName>
        <fullName evidence="1">F-box domain-containing protein</fullName>
    </recommendedName>
</protein>
<dbReference type="InterPro" id="IPR036047">
    <property type="entry name" value="F-box-like_dom_sf"/>
</dbReference>
<proteinExistence type="predicted"/>
<dbReference type="Proteomes" id="UP000308652">
    <property type="component" value="Unassembled WGS sequence"/>
</dbReference>
<name>A0A5C3LMM0_9AGAR</name>
<dbReference type="OrthoDB" id="2269034at2759"/>
<dbReference type="EMBL" id="ML213631">
    <property type="protein sequence ID" value="TFK34424.1"/>
    <property type="molecule type" value="Genomic_DNA"/>
</dbReference>
<dbReference type="STRING" id="68775.A0A5C3LMM0"/>
<keyword evidence="3" id="KW-1185">Reference proteome</keyword>
<organism evidence="2 3">
    <name type="scientific">Crucibulum laeve</name>
    <dbReference type="NCBI Taxonomy" id="68775"/>
    <lineage>
        <taxon>Eukaryota</taxon>
        <taxon>Fungi</taxon>
        <taxon>Dikarya</taxon>
        <taxon>Basidiomycota</taxon>
        <taxon>Agaricomycotina</taxon>
        <taxon>Agaricomycetes</taxon>
        <taxon>Agaricomycetidae</taxon>
        <taxon>Agaricales</taxon>
        <taxon>Agaricineae</taxon>
        <taxon>Nidulariaceae</taxon>
        <taxon>Crucibulum</taxon>
    </lineage>
</organism>
<accession>A0A5C3LMM0</accession>
<dbReference type="AlphaFoldDB" id="A0A5C3LMM0"/>
<dbReference type="SUPFAM" id="SSF81383">
    <property type="entry name" value="F-box domain"/>
    <property type="match status" value="1"/>
</dbReference>